<feature type="binding site" evidence="7">
    <location>
        <position position="104"/>
    </location>
    <ligand>
        <name>Mg(2+)</name>
        <dbReference type="ChEBI" id="CHEBI:18420"/>
        <label>1</label>
    </ligand>
</feature>
<feature type="binding site" evidence="7">
    <location>
        <position position="141"/>
    </location>
    <ligand>
        <name>substrate</name>
    </ligand>
</feature>
<dbReference type="EC" id="3.6.1.1" evidence="7"/>
<sequence>MSHPWHDIAVGGEAPDMFSCIIEIPQGCKVKYELDKESGLLRVDRMLHSSVVYPANYGFIPRTYADDGDPLDMLVLAQESVDPLSILRARPIGLMNMLDDDEEDAKIICIHLDDPAFNDYWHIKELPDHRLRELRRFFQDYKALEDKTVQVKDFFGPDRAKGIVDGALQRYEEEIAPMRDG</sequence>
<dbReference type="EMBL" id="JANUAE010000011">
    <property type="protein sequence ID" value="MCS3711226.1"/>
    <property type="molecule type" value="Genomic_DNA"/>
</dbReference>
<accession>A0A840DIA4</accession>
<proteinExistence type="inferred from homology"/>
<dbReference type="SUPFAM" id="SSF50324">
    <property type="entry name" value="Inorganic pyrophosphatase"/>
    <property type="match status" value="1"/>
</dbReference>
<dbReference type="CDD" id="cd00412">
    <property type="entry name" value="pyrophosphatase"/>
    <property type="match status" value="1"/>
</dbReference>
<evidence type="ECO:0000313" key="9">
    <source>
        <dbReference type="EMBL" id="MCS3865976.1"/>
    </source>
</evidence>
<feature type="binding site" evidence="7">
    <location>
        <position position="31"/>
    </location>
    <ligand>
        <name>substrate</name>
    </ligand>
</feature>
<gene>
    <name evidence="7" type="primary">ppa</name>
    <name evidence="8" type="ORF">GGP61_002857</name>
    <name evidence="9" type="ORF">GGP82_002545</name>
    <name evidence="10" type="ORF">GGQ01_001602</name>
</gene>
<dbReference type="Pfam" id="PF00719">
    <property type="entry name" value="Pyrophosphatase"/>
    <property type="match status" value="1"/>
</dbReference>
<keyword evidence="3 7" id="KW-0479">Metal-binding</keyword>
<feature type="binding site" evidence="7">
    <location>
        <position position="57"/>
    </location>
    <ligand>
        <name>substrate</name>
    </ligand>
</feature>
<keyword evidence="4 7" id="KW-0378">Hydrolase</keyword>
<evidence type="ECO:0000313" key="11">
    <source>
        <dbReference type="Proteomes" id="UP001155034"/>
    </source>
</evidence>
<keyword evidence="5 7" id="KW-0460">Magnesium</keyword>
<dbReference type="Proteomes" id="UP001155034">
    <property type="component" value="Unassembled WGS sequence"/>
</dbReference>
<keyword evidence="2 7" id="KW-0963">Cytoplasm</keyword>
<comment type="similarity">
    <text evidence="7">Belongs to the PPase family.</text>
</comment>
<dbReference type="FunFam" id="3.90.80.10:FF:000003">
    <property type="entry name" value="Inorganic pyrophosphatase"/>
    <property type="match status" value="1"/>
</dbReference>
<evidence type="ECO:0000256" key="2">
    <source>
        <dbReference type="ARBA" id="ARBA00022490"/>
    </source>
</evidence>
<comment type="subunit">
    <text evidence="7">Homohexamer.</text>
</comment>
<dbReference type="EMBL" id="JANTYZ010000008">
    <property type="protein sequence ID" value="MCS3865976.1"/>
    <property type="molecule type" value="Genomic_DNA"/>
</dbReference>
<dbReference type="GO" id="GO:0000287">
    <property type="term" value="F:magnesium ion binding"/>
    <property type="evidence" value="ECO:0007669"/>
    <property type="project" value="UniProtKB-UniRule"/>
</dbReference>
<dbReference type="GO" id="GO:0005737">
    <property type="term" value="C:cytoplasm"/>
    <property type="evidence" value="ECO:0007669"/>
    <property type="project" value="UniProtKB-SubCell"/>
</dbReference>
<evidence type="ECO:0000256" key="4">
    <source>
        <dbReference type="ARBA" id="ARBA00022801"/>
    </source>
</evidence>
<evidence type="ECO:0000256" key="7">
    <source>
        <dbReference type="HAMAP-Rule" id="MF_00209"/>
    </source>
</evidence>
<dbReference type="Proteomes" id="UP001155040">
    <property type="component" value="Unassembled WGS sequence"/>
</dbReference>
<name>A0A840DIA4_9BACT</name>
<dbReference type="Gene3D" id="3.90.80.10">
    <property type="entry name" value="Inorganic pyrophosphatase"/>
    <property type="match status" value="1"/>
</dbReference>
<dbReference type="GO" id="GO:0006796">
    <property type="term" value="P:phosphate-containing compound metabolic process"/>
    <property type="evidence" value="ECO:0007669"/>
    <property type="project" value="InterPro"/>
</dbReference>
<organism evidence="9 11">
    <name type="scientific">Salinibacter ruber</name>
    <dbReference type="NCBI Taxonomy" id="146919"/>
    <lineage>
        <taxon>Bacteria</taxon>
        <taxon>Pseudomonadati</taxon>
        <taxon>Rhodothermota</taxon>
        <taxon>Rhodothermia</taxon>
        <taxon>Rhodothermales</taxon>
        <taxon>Salinibacteraceae</taxon>
        <taxon>Salinibacter</taxon>
    </lineage>
</organism>
<evidence type="ECO:0000313" key="8">
    <source>
        <dbReference type="EMBL" id="MCS3711226.1"/>
    </source>
</evidence>
<feature type="binding site" evidence="7">
    <location>
        <position position="72"/>
    </location>
    <ligand>
        <name>Mg(2+)</name>
        <dbReference type="ChEBI" id="CHEBI:18420"/>
        <label>2</label>
    </ligand>
</feature>
<dbReference type="EMBL" id="JANUBF010000009">
    <property type="protein sequence ID" value="MCS4036539.1"/>
    <property type="molecule type" value="Genomic_DNA"/>
</dbReference>
<dbReference type="GO" id="GO:0004427">
    <property type="term" value="F:inorganic diphosphate phosphatase activity"/>
    <property type="evidence" value="ECO:0007669"/>
    <property type="project" value="UniProtKB-UniRule"/>
</dbReference>
<dbReference type="AlphaFoldDB" id="A0A840DIA4"/>
<comment type="caution">
    <text evidence="9">The sequence shown here is derived from an EMBL/GenBank/DDBJ whole genome shotgun (WGS) entry which is preliminary data.</text>
</comment>
<feature type="binding site" evidence="7">
    <location>
        <position position="67"/>
    </location>
    <ligand>
        <name>Mg(2+)</name>
        <dbReference type="ChEBI" id="CHEBI:18420"/>
        <label>1</label>
    </ligand>
</feature>
<dbReference type="RefSeq" id="WP_011404734.1">
    <property type="nucleotide sequence ID" value="NZ_CALTSF010000007.1"/>
</dbReference>
<evidence type="ECO:0000313" key="10">
    <source>
        <dbReference type="EMBL" id="MCS4036539.1"/>
    </source>
</evidence>
<reference evidence="9" key="1">
    <citation type="submission" date="2022-08" db="EMBL/GenBank/DDBJ databases">
        <title>Genomic Encyclopedia of Type Strains, Phase V (KMG-V): Genome sequencing to study the core and pangenomes of soil and plant-associated prokaryotes.</title>
        <authorList>
            <person name="Whitman W."/>
        </authorList>
    </citation>
    <scope>NUCLEOTIDE SEQUENCE</scope>
    <source>
        <strain evidence="9">SP2016B</strain>
        <strain evidence="10">SP3012</strain>
        <strain evidence="8">SP3049</strain>
    </source>
</reference>
<dbReference type="HAMAP" id="MF_00209">
    <property type="entry name" value="Inorganic_PPase"/>
    <property type="match status" value="1"/>
</dbReference>
<comment type="catalytic activity">
    <reaction evidence="6 7">
        <text>diphosphate + H2O = 2 phosphate + H(+)</text>
        <dbReference type="Rhea" id="RHEA:24576"/>
        <dbReference type="ChEBI" id="CHEBI:15377"/>
        <dbReference type="ChEBI" id="CHEBI:15378"/>
        <dbReference type="ChEBI" id="CHEBI:33019"/>
        <dbReference type="ChEBI" id="CHEBI:43474"/>
        <dbReference type="EC" id="3.6.1.1"/>
    </reaction>
</comment>
<comment type="subcellular location">
    <subcellularLocation>
        <location evidence="7">Cytoplasm</location>
    </subcellularLocation>
</comment>
<feature type="binding site" evidence="7">
    <location>
        <position position="45"/>
    </location>
    <ligand>
        <name>substrate</name>
    </ligand>
</feature>
<dbReference type="InterPro" id="IPR036649">
    <property type="entry name" value="Pyrophosphatase_sf"/>
</dbReference>
<protein>
    <recommendedName>
        <fullName evidence="7">Inorganic pyrophosphatase</fullName>
        <ecNumber evidence="7">3.6.1.1</ecNumber>
    </recommendedName>
    <alternativeName>
        <fullName evidence="7">Pyrophosphate phospho-hydrolase</fullName>
        <shortName evidence="7">PPase</shortName>
    </alternativeName>
</protein>
<comment type="cofactor">
    <cofactor evidence="1 7">
        <name>Mg(2+)</name>
        <dbReference type="ChEBI" id="CHEBI:18420"/>
    </cofactor>
</comment>
<dbReference type="PANTHER" id="PTHR10286">
    <property type="entry name" value="INORGANIC PYROPHOSPHATASE"/>
    <property type="match status" value="1"/>
</dbReference>
<dbReference type="PROSITE" id="PS00387">
    <property type="entry name" value="PPASE"/>
    <property type="match status" value="1"/>
</dbReference>
<evidence type="ECO:0000256" key="1">
    <source>
        <dbReference type="ARBA" id="ARBA00001946"/>
    </source>
</evidence>
<dbReference type="InterPro" id="IPR008162">
    <property type="entry name" value="Pyrophosphatase"/>
</dbReference>
<evidence type="ECO:0000256" key="6">
    <source>
        <dbReference type="ARBA" id="ARBA00047820"/>
    </source>
</evidence>
<feature type="binding site" evidence="7">
    <location>
        <position position="72"/>
    </location>
    <ligand>
        <name>Mg(2+)</name>
        <dbReference type="ChEBI" id="CHEBI:18420"/>
        <label>1</label>
    </ligand>
</feature>
<dbReference type="Proteomes" id="UP001155057">
    <property type="component" value="Unassembled WGS sequence"/>
</dbReference>
<evidence type="ECO:0000256" key="5">
    <source>
        <dbReference type="ARBA" id="ARBA00022842"/>
    </source>
</evidence>
<comment type="function">
    <text evidence="7">Catalyzes the hydrolysis of inorganic pyrophosphate (PPi) forming two phosphate ions.</text>
</comment>
<evidence type="ECO:0000256" key="3">
    <source>
        <dbReference type="ARBA" id="ARBA00022723"/>
    </source>
</evidence>